<keyword evidence="1" id="KW-0472">Membrane</keyword>
<reference evidence="2" key="1">
    <citation type="submission" date="2014-10" db="EMBL/GenBank/DDBJ databases">
        <authorList>
            <person name="Ageevets V.A."/>
            <person name="Sopova I.V."/>
            <person name="Partina I.V."/>
            <person name="Malakhova M.V."/>
            <person name="Ilina E.N."/>
            <person name="Kostryukova E.S."/>
            <person name="Sidorenko S.V."/>
        </authorList>
    </citation>
    <scope>NUCLEOTIDE SEQUENCE</scope>
    <source>
        <strain evidence="2">565</strain>
        <plasmid evidence="2">PKPCAPSS</plasmid>
    </source>
</reference>
<dbReference type="Proteomes" id="UP000254938">
    <property type="component" value="Unassembled WGS sequence"/>
</dbReference>
<dbReference type="RefSeq" id="WP_023329036.1">
    <property type="nucleotide sequence ID" value="NC_021502.1"/>
</dbReference>
<reference evidence="3 4" key="3">
    <citation type="submission" date="2018-06" db="EMBL/GenBank/DDBJ databases">
        <authorList>
            <consortium name="Pathogen Informatics"/>
            <person name="Doyle S."/>
        </authorList>
    </citation>
    <scope>NUCLEOTIDE SEQUENCE [LARGE SCALE GENOMIC DNA]</scope>
    <source>
        <strain evidence="3 4">NCTC9140</strain>
    </source>
</reference>
<proteinExistence type="predicted"/>
<dbReference type="EMBL" id="KP008371">
    <property type="protein sequence ID" value="AJF79718.1"/>
    <property type="molecule type" value="Genomic_DNA"/>
</dbReference>
<organism evidence="2">
    <name type="scientific">Klebsiella pneumoniae</name>
    <dbReference type="NCBI Taxonomy" id="573"/>
    <lineage>
        <taxon>Bacteria</taxon>
        <taxon>Pseudomonadati</taxon>
        <taxon>Pseudomonadota</taxon>
        <taxon>Gammaproteobacteria</taxon>
        <taxon>Enterobacterales</taxon>
        <taxon>Enterobacteriaceae</taxon>
        <taxon>Klebsiella/Raoultella group</taxon>
        <taxon>Klebsiella</taxon>
        <taxon>Klebsiella pneumoniae complex</taxon>
    </lineage>
</organism>
<evidence type="ECO:0000313" key="3">
    <source>
        <dbReference type="EMBL" id="STS78400.1"/>
    </source>
</evidence>
<keyword evidence="1" id="KW-0812">Transmembrane</keyword>
<sequence>MSPGFRNVLRLARIPVDSSEPVRRKFGSRLIGIVTICLLPLLVFDVPQWVFILSQVIWGAGVYIGLSLAGDKSLNR</sequence>
<reference evidence="2" key="2">
    <citation type="journal article" date="2017" name="Antimicrob. Agents Chemother.">
        <title>Genetic Environment of the blaKPC-2 Gene in a Klebsiella pneumoniae Isolate That May Have Been Imported to Russia from Southeast Asia.</title>
        <authorList>
            <person name="Ageevets V."/>
            <person name="Sopova J."/>
            <person name="Lazareva I."/>
            <person name="Malakhova M."/>
            <person name="Ilina E."/>
            <person name="Kostryukova E."/>
            <person name="Babenko V."/>
            <person name="Carattoli A."/>
            <person name="Lobzin Y."/>
            <person name="Uskov A."/>
            <person name="Sidorenko S."/>
        </authorList>
    </citation>
    <scope>NUCLEOTIDE SEQUENCE</scope>
    <source>
        <strain evidence="2">565</strain>
        <plasmid evidence="2">PKPCAPSS</plasmid>
    </source>
</reference>
<geneLocation type="plasmid" evidence="2">
    <name>PKPCAPSS</name>
</geneLocation>
<dbReference type="EMBL" id="UGKQ01000001">
    <property type="protein sequence ID" value="STS78400.1"/>
    <property type="molecule type" value="Genomic_DNA"/>
</dbReference>
<name>A0A0C4XX15_KLEPN</name>
<keyword evidence="2" id="KW-0614">Plasmid</keyword>
<dbReference type="AlphaFoldDB" id="A0A0C4XX15"/>
<feature type="transmembrane region" description="Helical" evidence="1">
    <location>
        <begin position="49"/>
        <end position="69"/>
    </location>
</feature>
<accession>A0A0C4XX15</accession>
<dbReference type="PATRIC" id="fig|573.1659.peg.4999"/>
<protein>
    <submittedName>
        <fullName evidence="2">Uncharacterized protein</fullName>
    </submittedName>
</protein>
<feature type="transmembrane region" description="Helical" evidence="1">
    <location>
        <begin position="26"/>
        <end position="43"/>
    </location>
</feature>
<evidence type="ECO:0000256" key="1">
    <source>
        <dbReference type="SAM" id="Phobius"/>
    </source>
</evidence>
<evidence type="ECO:0000313" key="4">
    <source>
        <dbReference type="Proteomes" id="UP000254938"/>
    </source>
</evidence>
<evidence type="ECO:0000313" key="2">
    <source>
        <dbReference type="EMBL" id="AJF79718.1"/>
    </source>
</evidence>
<keyword evidence="1" id="KW-1133">Transmembrane helix</keyword>
<gene>
    <name evidence="3" type="ORF">NCTC9140_00030</name>
</gene>